<dbReference type="AlphaFoldDB" id="A0A9X3HPK6"/>
<dbReference type="PROSITE" id="PS51257">
    <property type="entry name" value="PROKAR_LIPOPROTEIN"/>
    <property type="match status" value="1"/>
</dbReference>
<dbReference type="Pfam" id="PF07386">
    <property type="entry name" value="DUF1499"/>
    <property type="match status" value="1"/>
</dbReference>
<accession>A0A9X3HPK6</accession>
<organism evidence="1 2">
    <name type="scientific">Vibrio paucivorans</name>
    <dbReference type="NCBI Taxonomy" id="2829489"/>
    <lineage>
        <taxon>Bacteria</taxon>
        <taxon>Pseudomonadati</taxon>
        <taxon>Pseudomonadota</taxon>
        <taxon>Gammaproteobacteria</taxon>
        <taxon>Vibrionales</taxon>
        <taxon>Vibrionaceae</taxon>
        <taxon>Vibrio</taxon>
    </lineage>
</organism>
<dbReference type="EMBL" id="JAKRRX010000001">
    <property type="protein sequence ID" value="MCW8332232.1"/>
    <property type="molecule type" value="Genomic_DNA"/>
</dbReference>
<evidence type="ECO:0000313" key="1">
    <source>
        <dbReference type="EMBL" id="MCW8332232.1"/>
    </source>
</evidence>
<dbReference type="RefSeq" id="WP_265686050.1">
    <property type="nucleotide sequence ID" value="NZ_JAKRRX010000001.1"/>
</dbReference>
<evidence type="ECO:0000313" key="2">
    <source>
        <dbReference type="Proteomes" id="UP001155586"/>
    </source>
</evidence>
<gene>
    <name evidence="1" type="ORF">MD483_00085</name>
</gene>
<dbReference type="PIRSF" id="PIRSF026426">
    <property type="entry name" value="DUF1499"/>
    <property type="match status" value="1"/>
</dbReference>
<sequence>MTRISIIATFLFTLTACSQNSVNIPDRTNEPCGDKPNCVSTQDKRTDFNIARYQLADNANLNAIEQVALTLPGAESATVQGNYLRIECTSTVLRFVDDLELKISGSQLIVRSESRVGYLDFGVNRERTELLRQKLKDNGLLE</sequence>
<reference evidence="1" key="1">
    <citation type="submission" date="2022-02" db="EMBL/GenBank/DDBJ databases">
        <title>Vibrio sp. nov., a new bacterium isolated from Bohai sea, China.</title>
        <authorList>
            <person name="Yuan Y."/>
        </authorList>
    </citation>
    <scope>NUCLEOTIDE SEQUENCE</scope>
    <source>
        <strain evidence="1">DBSS07</strain>
    </source>
</reference>
<dbReference type="InterPro" id="IPR010865">
    <property type="entry name" value="DUF1499"/>
</dbReference>
<comment type="caution">
    <text evidence="1">The sequence shown here is derived from an EMBL/GenBank/DDBJ whole genome shotgun (WGS) entry which is preliminary data.</text>
</comment>
<protein>
    <submittedName>
        <fullName evidence="1">DUF1499 domain-containing protein</fullName>
    </submittedName>
</protein>
<keyword evidence="2" id="KW-1185">Reference proteome</keyword>
<proteinExistence type="predicted"/>
<dbReference type="PANTHER" id="PTHR34801">
    <property type="entry name" value="EXPRESSED PROTEIN"/>
    <property type="match status" value="1"/>
</dbReference>
<dbReference type="PANTHER" id="PTHR34801:SF6">
    <property type="entry name" value="SLL1620 PROTEIN"/>
    <property type="match status" value="1"/>
</dbReference>
<name>A0A9X3HPK6_9VIBR</name>
<dbReference type="Proteomes" id="UP001155586">
    <property type="component" value="Unassembled WGS sequence"/>
</dbReference>